<evidence type="ECO:0000256" key="1">
    <source>
        <dbReference type="ARBA" id="ARBA00023121"/>
    </source>
</evidence>
<comment type="caution">
    <text evidence="4">The sequence shown here is derived from an EMBL/GenBank/DDBJ whole genome shotgun (WGS) entry which is preliminary data.</text>
</comment>
<dbReference type="STRING" id="361077.A0A151ZGN7"/>
<evidence type="ECO:0000313" key="5">
    <source>
        <dbReference type="Proteomes" id="UP000076078"/>
    </source>
</evidence>
<reference evidence="4 5" key="1">
    <citation type="submission" date="2015-12" db="EMBL/GenBank/DDBJ databases">
        <title>Dictyostelia acquired genes for synthesis and detection of signals that induce cell-type specialization by lateral gene transfer from prokaryotes.</title>
        <authorList>
            <person name="Gloeckner G."/>
            <person name="Schaap P."/>
        </authorList>
    </citation>
    <scope>NUCLEOTIDE SEQUENCE [LARGE SCALE GENOMIC DNA]</scope>
    <source>
        <strain evidence="4 5">TK</strain>
    </source>
</reference>
<dbReference type="AlphaFoldDB" id="A0A151ZGN7"/>
<name>A0A151ZGN7_TIELA</name>
<accession>A0A151ZGN7</accession>
<dbReference type="PANTHER" id="PTHR10658">
    <property type="entry name" value="PHOSPHATIDYLINOSITOL TRANSFER PROTEIN"/>
    <property type="match status" value="1"/>
</dbReference>
<dbReference type="InterPro" id="IPR055261">
    <property type="entry name" value="PI_transfer_N"/>
</dbReference>
<dbReference type="InterPro" id="IPR001666">
    <property type="entry name" value="PI_transfer"/>
</dbReference>
<dbReference type="GO" id="GO:0035091">
    <property type="term" value="F:phosphatidylinositol binding"/>
    <property type="evidence" value="ECO:0007669"/>
    <property type="project" value="TreeGrafter"/>
</dbReference>
<feature type="region of interest" description="Disordered" evidence="2">
    <location>
        <begin position="252"/>
        <end position="274"/>
    </location>
</feature>
<dbReference type="SUPFAM" id="SSF55961">
    <property type="entry name" value="Bet v1-like"/>
    <property type="match status" value="1"/>
</dbReference>
<dbReference type="Proteomes" id="UP000076078">
    <property type="component" value="Unassembled WGS sequence"/>
</dbReference>
<organism evidence="4 5">
    <name type="scientific">Tieghemostelium lacteum</name>
    <name type="common">Slime mold</name>
    <name type="synonym">Dictyostelium lacteum</name>
    <dbReference type="NCBI Taxonomy" id="361077"/>
    <lineage>
        <taxon>Eukaryota</taxon>
        <taxon>Amoebozoa</taxon>
        <taxon>Evosea</taxon>
        <taxon>Eumycetozoa</taxon>
        <taxon>Dictyostelia</taxon>
        <taxon>Dictyosteliales</taxon>
        <taxon>Raperosteliaceae</taxon>
        <taxon>Tieghemostelium</taxon>
    </lineage>
</organism>
<dbReference type="PANTHER" id="PTHR10658:SF54">
    <property type="entry name" value="CYTOPLASMIC PHOSPHATIDYLINOSITOL TRANSFER PROTEIN 1"/>
    <property type="match status" value="1"/>
</dbReference>
<dbReference type="Pfam" id="PF02121">
    <property type="entry name" value="IP_trans"/>
    <property type="match status" value="1"/>
</dbReference>
<dbReference type="GO" id="GO:0031210">
    <property type="term" value="F:phosphatidylcholine binding"/>
    <property type="evidence" value="ECO:0007669"/>
    <property type="project" value="TreeGrafter"/>
</dbReference>
<dbReference type="FunCoup" id="A0A151ZGN7">
    <property type="interactions" value="60"/>
</dbReference>
<dbReference type="InterPro" id="IPR023393">
    <property type="entry name" value="START-like_dom_sf"/>
</dbReference>
<sequence length="274" mass="31587">MVLIKEYRIPLPMTVEEYKIAQLYMVAKVSKNHSSNGEGVEILENKPYTDGASSGQYTHKIFHILNKLPSWVRAICPSSLQIDEKAWNAYPYCKTTYSCPLLGEKFSISIETRYAQDAGTQDNCLGLTGDDLKLREVDFVDIAYDPIDPSKYKKEEDPTLFKSEKTGRGLLPKDWFKSTSPVMCSYKVCKVEFRYWGLQTKVENFIQRAAIRDILFMGHRQVFCWMDEWFGMNLEDIRKMEDEVKHELSQNIANKQQQQSAPSTTTVNLETNGM</sequence>
<dbReference type="PRINTS" id="PR00391">
    <property type="entry name" value="PITRANSFER"/>
</dbReference>
<dbReference type="GO" id="GO:0008526">
    <property type="term" value="F:phosphatidylinositol transfer activity"/>
    <property type="evidence" value="ECO:0007669"/>
    <property type="project" value="TreeGrafter"/>
</dbReference>
<gene>
    <name evidence="4" type="ORF">DLAC_05782</name>
</gene>
<dbReference type="EMBL" id="LODT01000028">
    <property type="protein sequence ID" value="KYQ93148.1"/>
    <property type="molecule type" value="Genomic_DNA"/>
</dbReference>
<proteinExistence type="predicted"/>
<dbReference type="OMA" id="NELKPDC"/>
<evidence type="ECO:0000256" key="2">
    <source>
        <dbReference type="SAM" id="MobiDB-lite"/>
    </source>
</evidence>
<dbReference type="GO" id="GO:0071944">
    <property type="term" value="C:cell periphery"/>
    <property type="evidence" value="ECO:0007669"/>
    <property type="project" value="UniProtKB-ARBA"/>
</dbReference>
<dbReference type="CDD" id="cd07815">
    <property type="entry name" value="SRPBCC_PITP"/>
    <property type="match status" value="1"/>
</dbReference>
<feature type="domain" description="Phosphatidylinositol transfer protein N-terminal" evidence="3">
    <location>
        <begin position="2"/>
        <end position="245"/>
    </location>
</feature>
<protein>
    <submittedName>
        <fullName evidence="4">Phosphatidylinositol transfer protein</fullName>
    </submittedName>
</protein>
<dbReference type="FunFam" id="3.30.530.20:FF:000028">
    <property type="entry name" value="Phosphatidylinositol transfer protein 5"/>
    <property type="match status" value="1"/>
</dbReference>
<dbReference type="Gene3D" id="3.30.530.20">
    <property type="match status" value="1"/>
</dbReference>
<evidence type="ECO:0000313" key="4">
    <source>
        <dbReference type="EMBL" id="KYQ93148.1"/>
    </source>
</evidence>
<keyword evidence="1" id="KW-0446">Lipid-binding</keyword>
<dbReference type="OrthoDB" id="18453at2759"/>
<dbReference type="InParanoid" id="A0A151ZGN7"/>
<dbReference type="GO" id="GO:0008525">
    <property type="term" value="F:phosphatidylcholine transporter activity"/>
    <property type="evidence" value="ECO:0007669"/>
    <property type="project" value="TreeGrafter"/>
</dbReference>
<keyword evidence="5" id="KW-1185">Reference proteome</keyword>
<dbReference type="GO" id="GO:0005794">
    <property type="term" value="C:Golgi apparatus"/>
    <property type="evidence" value="ECO:0007669"/>
    <property type="project" value="UniProtKB-ARBA"/>
</dbReference>
<evidence type="ECO:0000259" key="3">
    <source>
        <dbReference type="Pfam" id="PF02121"/>
    </source>
</evidence>